<evidence type="ECO:0000256" key="1">
    <source>
        <dbReference type="ARBA" id="ARBA00008455"/>
    </source>
</evidence>
<reference evidence="3 4" key="1">
    <citation type="submission" date="2020-07" db="EMBL/GenBank/DDBJ databases">
        <title>Diversity of carbapenemase encoding genes among Pseudomonas putida group clinical isolates in a tertiary Brazilian hospital.</title>
        <authorList>
            <person name="Alberto-Lei F."/>
            <person name="Nodari C.S."/>
            <person name="Streling A.P."/>
            <person name="Paulino J.T."/>
            <person name="Bessa-Neto F.O."/>
            <person name="Cayo R."/>
            <person name="Gales A.C."/>
        </authorList>
    </citation>
    <scope>NUCLEOTIDE SEQUENCE [LARGE SCALE GENOMIC DNA]</scope>
    <source>
        <strain evidence="3 4">12464</strain>
    </source>
</reference>
<dbReference type="Proteomes" id="UP000553948">
    <property type="component" value="Unassembled WGS sequence"/>
</dbReference>
<dbReference type="InterPro" id="IPR000668">
    <property type="entry name" value="Peptidase_C1A_C"/>
</dbReference>
<dbReference type="SMART" id="SM00645">
    <property type="entry name" value="Pept_C1"/>
    <property type="match status" value="1"/>
</dbReference>
<gene>
    <name evidence="3" type="ORF">H4C47_25360</name>
</gene>
<name>A0A7W2QLM6_PSEPU</name>
<evidence type="ECO:0000313" key="4">
    <source>
        <dbReference type="Proteomes" id="UP000553948"/>
    </source>
</evidence>
<protein>
    <recommendedName>
        <fullName evidence="2">Peptidase C1A papain C-terminal domain-containing protein</fullName>
    </recommendedName>
</protein>
<dbReference type="InterPro" id="IPR038765">
    <property type="entry name" value="Papain-like_cys_pep_sf"/>
</dbReference>
<dbReference type="Pfam" id="PF00112">
    <property type="entry name" value="Peptidase_C1"/>
    <property type="match status" value="1"/>
</dbReference>
<dbReference type="InterPro" id="IPR013128">
    <property type="entry name" value="Peptidase_C1A"/>
</dbReference>
<proteinExistence type="inferred from homology"/>
<dbReference type="EMBL" id="JACGDG010000032">
    <property type="protein sequence ID" value="MBA6119037.1"/>
    <property type="molecule type" value="Genomic_DNA"/>
</dbReference>
<dbReference type="SUPFAM" id="SSF54001">
    <property type="entry name" value="Cysteine proteinases"/>
    <property type="match status" value="1"/>
</dbReference>
<sequence>MGRLPASYDWRNHLVIPPAKYQGTCNSCTSFAISAAIEIATLIKKGGSAPDIAAQHMHTCIVNRGAENPQSICPKGIEPRRLLKLLVEYGYATSLADGSPFPPAACLGVATNSRLQGFTLITSSAARSSITTGPLVTDMYIWDDFFDYTIDRAPLYTPDTNRGHPRLHSVCVVGYLPGGWIIKNSFGTGWGDGNGFATIAAGACGLLTDAPPAGLAQRPAYTLEV</sequence>
<accession>A0A7W2QLM6</accession>
<dbReference type="GO" id="GO:0006508">
    <property type="term" value="P:proteolysis"/>
    <property type="evidence" value="ECO:0007669"/>
    <property type="project" value="InterPro"/>
</dbReference>
<comment type="similarity">
    <text evidence="1">Belongs to the peptidase C1 family.</text>
</comment>
<evidence type="ECO:0000313" key="3">
    <source>
        <dbReference type="EMBL" id="MBA6119037.1"/>
    </source>
</evidence>
<feature type="domain" description="Peptidase C1A papain C-terminal" evidence="2">
    <location>
        <begin position="4"/>
        <end position="215"/>
    </location>
</feature>
<dbReference type="PANTHER" id="PTHR12411">
    <property type="entry name" value="CYSTEINE PROTEASE FAMILY C1-RELATED"/>
    <property type="match status" value="1"/>
</dbReference>
<organism evidence="3 4">
    <name type="scientific">Pseudomonas putida</name>
    <name type="common">Arthrobacter siderocapsulatus</name>
    <dbReference type="NCBI Taxonomy" id="303"/>
    <lineage>
        <taxon>Bacteria</taxon>
        <taxon>Pseudomonadati</taxon>
        <taxon>Pseudomonadota</taxon>
        <taxon>Gammaproteobacteria</taxon>
        <taxon>Pseudomonadales</taxon>
        <taxon>Pseudomonadaceae</taxon>
        <taxon>Pseudomonas</taxon>
    </lineage>
</organism>
<evidence type="ECO:0000259" key="2">
    <source>
        <dbReference type="SMART" id="SM00645"/>
    </source>
</evidence>
<dbReference type="AlphaFoldDB" id="A0A7W2QLM6"/>
<comment type="caution">
    <text evidence="3">The sequence shown here is derived from an EMBL/GenBank/DDBJ whole genome shotgun (WGS) entry which is preliminary data.</text>
</comment>
<dbReference type="GO" id="GO:0008234">
    <property type="term" value="F:cysteine-type peptidase activity"/>
    <property type="evidence" value="ECO:0007669"/>
    <property type="project" value="InterPro"/>
</dbReference>
<dbReference type="Gene3D" id="3.90.70.10">
    <property type="entry name" value="Cysteine proteinases"/>
    <property type="match status" value="1"/>
</dbReference>